<evidence type="ECO:0000259" key="1">
    <source>
        <dbReference type="PROSITE" id="PS51071"/>
    </source>
</evidence>
<dbReference type="Pfam" id="PF01418">
    <property type="entry name" value="HTH_6"/>
    <property type="match status" value="1"/>
</dbReference>
<dbReference type="EMBL" id="JAOWLP010000018">
    <property type="protein sequence ID" value="MDG4982399.1"/>
    <property type="molecule type" value="Genomic_DNA"/>
</dbReference>
<protein>
    <submittedName>
        <fullName evidence="2">MurR/RpiR family transcriptional regulator</fullName>
    </submittedName>
</protein>
<dbReference type="Gene3D" id="1.10.10.10">
    <property type="entry name" value="Winged helix-like DNA-binding domain superfamily/Winged helix DNA-binding domain"/>
    <property type="match status" value="1"/>
</dbReference>
<dbReference type="InterPro" id="IPR036388">
    <property type="entry name" value="WH-like_DNA-bd_sf"/>
</dbReference>
<dbReference type="SUPFAM" id="SSF46689">
    <property type="entry name" value="Homeodomain-like"/>
    <property type="match status" value="1"/>
</dbReference>
<proteinExistence type="predicted"/>
<name>A0A9X4S5L6_9LACT</name>
<dbReference type="GO" id="GO:0097367">
    <property type="term" value="F:carbohydrate derivative binding"/>
    <property type="evidence" value="ECO:0007669"/>
    <property type="project" value="InterPro"/>
</dbReference>
<evidence type="ECO:0000313" key="3">
    <source>
        <dbReference type="Proteomes" id="UP001152656"/>
    </source>
</evidence>
<dbReference type="InterPro" id="IPR000281">
    <property type="entry name" value="HTH_RpiR"/>
</dbReference>
<dbReference type="AlphaFoldDB" id="A0A9X4S5L6"/>
<dbReference type="SUPFAM" id="SSF53697">
    <property type="entry name" value="SIS domain"/>
    <property type="match status" value="1"/>
</dbReference>
<dbReference type="GO" id="GO:1901135">
    <property type="term" value="P:carbohydrate derivative metabolic process"/>
    <property type="evidence" value="ECO:0007669"/>
    <property type="project" value="InterPro"/>
</dbReference>
<dbReference type="GO" id="GO:0003677">
    <property type="term" value="F:DNA binding"/>
    <property type="evidence" value="ECO:0007669"/>
    <property type="project" value="InterPro"/>
</dbReference>
<feature type="domain" description="HTH rpiR-type" evidence="1">
    <location>
        <begin position="1"/>
        <end position="69"/>
    </location>
</feature>
<dbReference type="InterPro" id="IPR046348">
    <property type="entry name" value="SIS_dom_sf"/>
</dbReference>
<organism evidence="2 3">
    <name type="scientific">Lactococcus lactis</name>
    <dbReference type="NCBI Taxonomy" id="1358"/>
    <lineage>
        <taxon>Bacteria</taxon>
        <taxon>Bacillati</taxon>
        <taxon>Bacillota</taxon>
        <taxon>Bacilli</taxon>
        <taxon>Lactobacillales</taxon>
        <taxon>Streptococcaceae</taxon>
        <taxon>Lactococcus</taxon>
    </lineage>
</organism>
<accession>A0A9X4S5L6</accession>
<comment type="caution">
    <text evidence="2">The sequence shown here is derived from an EMBL/GenBank/DDBJ whole genome shotgun (WGS) entry which is preliminary data.</text>
</comment>
<dbReference type="RefSeq" id="WP_278216522.1">
    <property type="nucleotide sequence ID" value="NZ_JAOWLP010000018.1"/>
</dbReference>
<dbReference type="PROSITE" id="PS51071">
    <property type="entry name" value="HTH_RPIR"/>
    <property type="match status" value="1"/>
</dbReference>
<dbReference type="GO" id="GO:0003700">
    <property type="term" value="F:DNA-binding transcription factor activity"/>
    <property type="evidence" value="ECO:0007669"/>
    <property type="project" value="InterPro"/>
</dbReference>
<reference evidence="2" key="2">
    <citation type="journal article" date="2023" name="Food Microbiol.">
        <title>Evaluation of the fermentation potential of lactic acid bacteria isolated from herbs, fruits and vegetables as starter cultures in nut-based milk alternatives.</title>
        <authorList>
            <person name="Huang W."/>
            <person name="Dong A."/>
            <person name="Pham H.T."/>
            <person name="Zhou C."/>
            <person name="Huo Z."/>
            <person name="Watjen A.P."/>
            <person name="Prakash S."/>
            <person name="Bang-Berthelsen C.H."/>
            <person name="Turner M.S."/>
        </authorList>
    </citation>
    <scope>NUCLEOTIDE SEQUENCE</scope>
    <source>
        <strain evidence="2">581</strain>
    </source>
</reference>
<dbReference type="Proteomes" id="UP001152656">
    <property type="component" value="Unassembled WGS sequence"/>
</dbReference>
<dbReference type="PANTHER" id="PTHR30514:SF1">
    <property type="entry name" value="HTH-TYPE TRANSCRIPTIONAL REGULATOR HEXR-RELATED"/>
    <property type="match status" value="1"/>
</dbReference>
<reference evidence="2" key="1">
    <citation type="submission" date="2022-10" db="EMBL/GenBank/DDBJ databases">
        <authorList>
            <person name="Turner M.S."/>
            <person name="Huang W."/>
        </authorList>
    </citation>
    <scope>NUCLEOTIDE SEQUENCE</scope>
    <source>
        <strain evidence="2">581</strain>
    </source>
</reference>
<gene>
    <name evidence="2" type="ORF">OGZ39_12205</name>
</gene>
<dbReference type="InterPro" id="IPR047640">
    <property type="entry name" value="RpiR-like"/>
</dbReference>
<dbReference type="PANTHER" id="PTHR30514">
    <property type="entry name" value="GLUCOKINASE"/>
    <property type="match status" value="1"/>
</dbReference>
<evidence type="ECO:0000313" key="2">
    <source>
        <dbReference type="EMBL" id="MDG4982399.1"/>
    </source>
</evidence>
<dbReference type="InterPro" id="IPR009057">
    <property type="entry name" value="Homeodomain-like_sf"/>
</dbReference>
<dbReference type="Gene3D" id="3.40.50.10490">
    <property type="entry name" value="Glucose-6-phosphate isomerase like protein, domain 1"/>
    <property type="match status" value="1"/>
</dbReference>
<sequence>MNHSDKYKTQFSIAEGMLKNFKDLPKLSIHELSERCYVSPSSMTRFVRQIGFSSYKEFRQRCKESFTIDIDYSRTVTKAEGEDILPIYRSYSDNVKDNIQYNFEHVDYDQMSRISEWIYEASEVVYLGLEFATILGQHYQIKMAECNKYVQLPINHNDQINTIRNLSKKSVVIIASVEGSYFFINEDIIKELKKKEVKIIAITMEHNLKRLRDVDDIILCNKYNSETEGRISLLHILELLLMNYFINYK</sequence>